<keyword evidence="1" id="KW-0732">Signal</keyword>
<dbReference type="HOGENOM" id="CLU_116900_0_1_1"/>
<feature type="signal peptide" evidence="1">
    <location>
        <begin position="1"/>
        <end position="24"/>
    </location>
</feature>
<accession>B4HG19</accession>
<keyword evidence="3" id="KW-1185">Reference proteome</keyword>
<dbReference type="AlphaFoldDB" id="B4HG19"/>
<evidence type="ECO:0000256" key="1">
    <source>
        <dbReference type="SAM" id="SignalP"/>
    </source>
</evidence>
<evidence type="ECO:0000313" key="2">
    <source>
        <dbReference type="EMBL" id="EDW41265.1"/>
    </source>
</evidence>
<dbReference type="OrthoDB" id="7940892at2759"/>
<sequence>MLSKLVRSILCVAVVVLAVDLNDAVVFKFTNFACISRNESWFVFHNCRLKAVSREKVLLNVNGTVLHPAKNIIVHVKMFKKASGYKPWLLDVQLDACRFVRSNFHPFVRIIFDLFKDFSNVNHSCPYVGLQVVKDFYLRPEKLKLPFPSGDYLLSLIWKFDKRPQFDTNVSFVYAEDLINA</sequence>
<protein>
    <submittedName>
        <fullName evidence="2">GM25347</fullName>
    </submittedName>
</protein>
<dbReference type="EMBL" id="CH480815">
    <property type="protein sequence ID" value="EDW41265.1"/>
    <property type="molecule type" value="Genomic_DNA"/>
</dbReference>
<dbReference type="OMA" id="IVHVKMF"/>
<dbReference type="PANTHER" id="PTHR20898:SF0">
    <property type="entry name" value="DAEDALUS ON 3-RELATED"/>
    <property type="match status" value="1"/>
</dbReference>
<dbReference type="PhylomeDB" id="B4HG19"/>
<dbReference type="PANTHER" id="PTHR20898">
    <property type="entry name" value="DAEDALUS ON 3-RELATED-RELATED"/>
    <property type="match status" value="1"/>
</dbReference>
<evidence type="ECO:0000313" key="3">
    <source>
        <dbReference type="Proteomes" id="UP000001292"/>
    </source>
</evidence>
<feature type="chain" id="PRO_5002805448" evidence="1">
    <location>
        <begin position="25"/>
        <end position="181"/>
    </location>
</feature>
<reference evidence="2 3" key="1">
    <citation type="journal article" date="2007" name="Nature">
        <title>Evolution of genes and genomes on the Drosophila phylogeny.</title>
        <authorList>
            <consortium name="Drosophila 12 Genomes Consortium"/>
            <person name="Clark A.G."/>
            <person name="Eisen M.B."/>
            <person name="Smith D.R."/>
            <person name="Bergman C.M."/>
            <person name="Oliver B."/>
            <person name="Markow T.A."/>
            <person name="Kaufman T.C."/>
            <person name="Kellis M."/>
            <person name="Gelbart W."/>
            <person name="Iyer V.N."/>
            <person name="Pollard D.A."/>
            <person name="Sackton T.B."/>
            <person name="Larracuente A.M."/>
            <person name="Singh N.D."/>
            <person name="Abad J.P."/>
            <person name="Abt D.N."/>
            <person name="Adryan B."/>
            <person name="Aguade M."/>
            <person name="Akashi H."/>
            <person name="Anderson W.W."/>
            <person name="Aquadro C.F."/>
            <person name="Ardell D.H."/>
            <person name="Arguello R."/>
            <person name="Artieri C.G."/>
            <person name="Barbash D.A."/>
            <person name="Barker D."/>
            <person name="Barsanti P."/>
            <person name="Batterham P."/>
            <person name="Batzoglou S."/>
            <person name="Begun D."/>
            <person name="Bhutkar A."/>
            <person name="Blanco E."/>
            <person name="Bosak S.A."/>
            <person name="Bradley R.K."/>
            <person name="Brand A.D."/>
            <person name="Brent M.R."/>
            <person name="Brooks A.N."/>
            <person name="Brown R.H."/>
            <person name="Butlin R.K."/>
            <person name="Caggese C."/>
            <person name="Calvi B.R."/>
            <person name="Bernardo de Carvalho A."/>
            <person name="Caspi A."/>
            <person name="Castrezana S."/>
            <person name="Celniker S.E."/>
            <person name="Chang J.L."/>
            <person name="Chapple C."/>
            <person name="Chatterji S."/>
            <person name="Chinwalla A."/>
            <person name="Civetta A."/>
            <person name="Clifton S.W."/>
            <person name="Comeron J.M."/>
            <person name="Costello J.C."/>
            <person name="Coyne J.A."/>
            <person name="Daub J."/>
            <person name="David R.G."/>
            <person name="Delcher A.L."/>
            <person name="Delehaunty K."/>
            <person name="Do C.B."/>
            <person name="Ebling H."/>
            <person name="Edwards K."/>
            <person name="Eickbush T."/>
            <person name="Evans J.D."/>
            <person name="Filipski A."/>
            <person name="Findeiss S."/>
            <person name="Freyhult E."/>
            <person name="Fulton L."/>
            <person name="Fulton R."/>
            <person name="Garcia A.C."/>
            <person name="Gardiner A."/>
            <person name="Garfield D.A."/>
            <person name="Garvin B.E."/>
            <person name="Gibson G."/>
            <person name="Gilbert D."/>
            <person name="Gnerre S."/>
            <person name="Godfrey J."/>
            <person name="Good R."/>
            <person name="Gotea V."/>
            <person name="Gravely B."/>
            <person name="Greenberg A.J."/>
            <person name="Griffiths-Jones S."/>
            <person name="Gross S."/>
            <person name="Guigo R."/>
            <person name="Gustafson E.A."/>
            <person name="Haerty W."/>
            <person name="Hahn M.W."/>
            <person name="Halligan D.L."/>
            <person name="Halpern A.L."/>
            <person name="Halter G.M."/>
            <person name="Han M.V."/>
            <person name="Heger A."/>
            <person name="Hillier L."/>
            <person name="Hinrichs A.S."/>
            <person name="Holmes I."/>
            <person name="Hoskins R.A."/>
            <person name="Hubisz M.J."/>
            <person name="Hultmark D."/>
            <person name="Huntley M.A."/>
            <person name="Jaffe D.B."/>
            <person name="Jagadeeshan S."/>
            <person name="Jeck W.R."/>
            <person name="Johnson J."/>
            <person name="Jones C.D."/>
            <person name="Jordan W.C."/>
            <person name="Karpen G.H."/>
            <person name="Kataoka E."/>
            <person name="Keightley P.D."/>
            <person name="Kheradpour P."/>
            <person name="Kirkness E.F."/>
            <person name="Koerich L.B."/>
            <person name="Kristiansen K."/>
            <person name="Kudrna D."/>
            <person name="Kulathinal R.J."/>
            <person name="Kumar S."/>
            <person name="Kwok R."/>
            <person name="Lander E."/>
            <person name="Langley C.H."/>
            <person name="Lapoint R."/>
            <person name="Lazzaro B.P."/>
            <person name="Lee S.J."/>
            <person name="Levesque L."/>
            <person name="Li R."/>
            <person name="Lin C.F."/>
            <person name="Lin M.F."/>
            <person name="Lindblad-Toh K."/>
            <person name="Llopart A."/>
            <person name="Long M."/>
            <person name="Low L."/>
            <person name="Lozovsky E."/>
            <person name="Lu J."/>
            <person name="Luo M."/>
            <person name="Machado C.A."/>
            <person name="Makalowski W."/>
            <person name="Marzo M."/>
            <person name="Matsuda M."/>
            <person name="Matzkin L."/>
            <person name="McAllister B."/>
            <person name="McBride C.S."/>
            <person name="McKernan B."/>
            <person name="McKernan K."/>
            <person name="Mendez-Lago M."/>
            <person name="Minx P."/>
            <person name="Mollenhauer M.U."/>
            <person name="Montooth K."/>
            <person name="Mount S.M."/>
            <person name="Mu X."/>
            <person name="Myers E."/>
            <person name="Negre B."/>
            <person name="Newfeld S."/>
            <person name="Nielsen R."/>
            <person name="Noor M.A."/>
            <person name="O'Grady P."/>
            <person name="Pachter L."/>
            <person name="Papaceit M."/>
            <person name="Parisi M.J."/>
            <person name="Parisi M."/>
            <person name="Parts L."/>
            <person name="Pedersen J.S."/>
            <person name="Pesole G."/>
            <person name="Phillippy A.M."/>
            <person name="Ponting C.P."/>
            <person name="Pop M."/>
            <person name="Porcelli D."/>
            <person name="Powell J.R."/>
            <person name="Prohaska S."/>
            <person name="Pruitt K."/>
            <person name="Puig M."/>
            <person name="Quesneville H."/>
            <person name="Ram K.R."/>
            <person name="Rand D."/>
            <person name="Rasmussen M.D."/>
            <person name="Reed L.K."/>
            <person name="Reenan R."/>
            <person name="Reily A."/>
            <person name="Remington K.A."/>
            <person name="Rieger T.T."/>
            <person name="Ritchie M.G."/>
            <person name="Robin C."/>
            <person name="Rogers Y.H."/>
            <person name="Rohde C."/>
            <person name="Rozas J."/>
            <person name="Rubenfield M.J."/>
            <person name="Ruiz A."/>
            <person name="Russo S."/>
            <person name="Salzberg S.L."/>
            <person name="Sanchez-Gracia A."/>
            <person name="Saranga D.J."/>
            <person name="Sato H."/>
            <person name="Schaeffer S.W."/>
            <person name="Schatz M.C."/>
            <person name="Schlenke T."/>
            <person name="Schwartz R."/>
            <person name="Segarra C."/>
            <person name="Singh R.S."/>
            <person name="Sirot L."/>
            <person name="Sirota M."/>
            <person name="Sisneros N.B."/>
            <person name="Smith C.D."/>
            <person name="Smith T.F."/>
            <person name="Spieth J."/>
            <person name="Stage D.E."/>
            <person name="Stark A."/>
            <person name="Stephan W."/>
            <person name="Strausberg R.L."/>
            <person name="Strempel S."/>
            <person name="Sturgill D."/>
            <person name="Sutton G."/>
            <person name="Sutton G.G."/>
            <person name="Tao W."/>
            <person name="Teichmann S."/>
            <person name="Tobari Y.N."/>
            <person name="Tomimura Y."/>
            <person name="Tsolas J.M."/>
            <person name="Valente V.L."/>
            <person name="Venter E."/>
            <person name="Venter J.C."/>
            <person name="Vicario S."/>
            <person name="Vieira F.G."/>
            <person name="Vilella A.J."/>
            <person name="Villasante A."/>
            <person name="Walenz B."/>
            <person name="Wang J."/>
            <person name="Wasserman M."/>
            <person name="Watts T."/>
            <person name="Wilson D."/>
            <person name="Wilson R.K."/>
            <person name="Wing R.A."/>
            <person name="Wolfner M.F."/>
            <person name="Wong A."/>
            <person name="Wong G.K."/>
            <person name="Wu C.I."/>
            <person name="Wu G."/>
            <person name="Yamamoto D."/>
            <person name="Yang H.P."/>
            <person name="Yang S.P."/>
            <person name="Yorke J.A."/>
            <person name="Yoshida K."/>
            <person name="Zdobnov E."/>
            <person name="Zhang P."/>
            <person name="Zhang Y."/>
            <person name="Zimin A.V."/>
            <person name="Baldwin J."/>
            <person name="Abdouelleil A."/>
            <person name="Abdulkadir J."/>
            <person name="Abebe A."/>
            <person name="Abera B."/>
            <person name="Abreu J."/>
            <person name="Acer S.C."/>
            <person name="Aftuck L."/>
            <person name="Alexander A."/>
            <person name="An P."/>
            <person name="Anderson E."/>
            <person name="Anderson S."/>
            <person name="Arachi H."/>
            <person name="Azer M."/>
            <person name="Bachantsang P."/>
            <person name="Barry A."/>
            <person name="Bayul T."/>
            <person name="Berlin A."/>
            <person name="Bessette D."/>
            <person name="Bloom T."/>
            <person name="Blye J."/>
            <person name="Boguslavskiy L."/>
            <person name="Bonnet C."/>
            <person name="Boukhgalter B."/>
            <person name="Bourzgui I."/>
            <person name="Brown A."/>
            <person name="Cahill P."/>
            <person name="Channer S."/>
            <person name="Cheshatsang Y."/>
            <person name="Chuda L."/>
            <person name="Citroen M."/>
            <person name="Collymore A."/>
            <person name="Cooke P."/>
            <person name="Costello M."/>
            <person name="D'Aco K."/>
            <person name="Daza R."/>
            <person name="De Haan G."/>
            <person name="DeGray S."/>
            <person name="DeMaso C."/>
            <person name="Dhargay N."/>
            <person name="Dooley K."/>
            <person name="Dooley E."/>
            <person name="Doricent M."/>
            <person name="Dorje P."/>
            <person name="Dorjee K."/>
            <person name="Dupes A."/>
            <person name="Elong R."/>
            <person name="Falk J."/>
            <person name="Farina A."/>
            <person name="Faro S."/>
            <person name="Ferguson D."/>
            <person name="Fisher S."/>
            <person name="Foley C.D."/>
            <person name="Franke A."/>
            <person name="Friedrich D."/>
            <person name="Gadbois L."/>
            <person name="Gearin G."/>
            <person name="Gearin C.R."/>
            <person name="Giannoukos G."/>
            <person name="Goode T."/>
            <person name="Graham J."/>
            <person name="Grandbois E."/>
            <person name="Grewal S."/>
            <person name="Gyaltsen K."/>
            <person name="Hafez N."/>
            <person name="Hagos B."/>
            <person name="Hall J."/>
            <person name="Henson C."/>
            <person name="Hollinger A."/>
            <person name="Honan T."/>
            <person name="Huard M.D."/>
            <person name="Hughes L."/>
            <person name="Hurhula B."/>
            <person name="Husby M.E."/>
            <person name="Kamat A."/>
            <person name="Kanga B."/>
            <person name="Kashin S."/>
            <person name="Khazanovich D."/>
            <person name="Kisner P."/>
            <person name="Lance K."/>
            <person name="Lara M."/>
            <person name="Lee W."/>
            <person name="Lennon N."/>
            <person name="Letendre F."/>
            <person name="LeVine R."/>
            <person name="Lipovsky A."/>
            <person name="Liu X."/>
            <person name="Liu J."/>
            <person name="Liu S."/>
            <person name="Lokyitsang T."/>
            <person name="Lokyitsang Y."/>
            <person name="Lubonja R."/>
            <person name="Lui A."/>
            <person name="MacDonald P."/>
            <person name="Magnisalis V."/>
            <person name="Maru K."/>
            <person name="Matthews C."/>
            <person name="McCusker W."/>
            <person name="McDonough S."/>
            <person name="Mehta T."/>
            <person name="Meldrim J."/>
            <person name="Meneus L."/>
            <person name="Mihai O."/>
            <person name="Mihalev A."/>
            <person name="Mihova T."/>
            <person name="Mittelman R."/>
            <person name="Mlenga V."/>
            <person name="Montmayeur A."/>
            <person name="Mulrain L."/>
            <person name="Navidi A."/>
            <person name="Naylor J."/>
            <person name="Negash T."/>
            <person name="Nguyen T."/>
            <person name="Nguyen N."/>
            <person name="Nicol R."/>
            <person name="Norbu C."/>
            <person name="Norbu N."/>
            <person name="Novod N."/>
            <person name="O'Neill B."/>
            <person name="Osman S."/>
            <person name="Markiewicz E."/>
            <person name="Oyono O.L."/>
            <person name="Patti C."/>
            <person name="Phunkhang P."/>
            <person name="Pierre F."/>
            <person name="Priest M."/>
            <person name="Raghuraman S."/>
            <person name="Rege F."/>
            <person name="Reyes R."/>
            <person name="Rise C."/>
            <person name="Rogov P."/>
            <person name="Ross K."/>
            <person name="Ryan E."/>
            <person name="Settipalli S."/>
            <person name="Shea T."/>
            <person name="Sherpa N."/>
            <person name="Shi L."/>
            <person name="Shih D."/>
            <person name="Sparrow T."/>
            <person name="Spaulding J."/>
            <person name="Stalker J."/>
            <person name="Stange-Thomann N."/>
            <person name="Stavropoulos S."/>
            <person name="Stone C."/>
            <person name="Strader C."/>
            <person name="Tesfaye S."/>
            <person name="Thomson T."/>
            <person name="Thoulutsang Y."/>
            <person name="Thoulutsang D."/>
            <person name="Topham K."/>
            <person name="Topping I."/>
            <person name="Tsamla T."/>
            <person name="Vassiliev H."/>
            <person name="Vo A."/>
            <person name="Wangchuk T."/>
            <person name="Wangdi T."/>
            <person name="Weiand M."/>
            <person name="Wilkinson J."/>
            <person name="Wilson A."/>
            <person name="Yadav S."/>
            <person name="Young G."/>
            <person name="Yu Q."/>
            <person name="Zembek L."/>
            <person name="Zhong D."/>
            <person name="Zimmer A."/>
            <person name="Zwirko Z."/>
            <person name="Jaffe D.B."/>
            <person name="Alvarez P."/>
            <person name="Brockman W."/>
            <person name="Butler J."/>
            <person name="Chin C."/>
            <person name="Gnerre S."/>
            <person name="Grabherr M."/>
            <person name="Kleber M."/>
            <person name="Mauceli E."/>
            <person name="MacCallum I."/>
        </authorList>
    </citation>
    <scope>NUCLEOTIDE SEQUENCE [LARGE SCALE GENOMIC DNA]</scope>
    <source>
        <strain evidence="3">Rob3c / Tucson 14021-0248.25</strain>
    </source>
</reference>
<name>B4HG19_DROSE</name>
<gene>
    <name evidence="2" type="primary">Dsec\GM25347</name>
    <name evidence="2" type="ORF">Dsec_GM25347</name>
</gene>
<dbReference type="Proteomes" id="UP000001292">
    <property type="component" value="Unassembled WGS sequence"/>
</dbReference>
<dbReference type="InterPro" id="IPR010512">
    <property type="entry name" value="DUF1091"/>
</dbReference>
<dbReference type="KEGG" id="dse:6605446"/>
<proteinExistence type="predicted"/>
<dbReference type="Pfam" id="PF06477">
    <property type="entry name" value="DUF1091"/>
    <property type="match status" value="1"/>
</dbReference>
<organism evidence="3">
    <name type="scientific">Drosophila sechellia</name>
    <name type="common">Fruit fly</name>
    <dbReference type="NCBI Taxonomy" id="7238"/>
    <lineage>
        <taxon>Eukaryota</taxon>
        <taxon>Metazoa</taxon>
        <taxon>Ecdysozoa</taxon>
        <taxon>Arthropoda</taxon>
        <taxon>Hexapoda</taxon>
        <taxon>Insecta</taxon>
        <taxon>Pterygota</taxon>
        <taxon>Neoptera</taxon>
        <taxon>Endopterygota</taxon>
        <taxon>Diptera</taxon>
        <taxon>Brachycera</taxon>
        <taxon>Muscomorpha</taxon>
        <taxon>Ephydroidea</taxon>
        <taxon>Drosophilidae</taxon>
        <taxon>Drosophila</taxon>
        <taxon>Sophophora</taxon>
    </lineage>
</organism>
<dbReference type="SMART" id="SM00697">
    <property type="entry name" value="DM8"/>
    <property type="match status" value="1"/>
</dbReference>